<evidence type="ECO:0000313" key="1">
    <source>
        <dbReference type="EMBL" id="XCG96923.1"/>
    </source>
</evidence>
<name>A0AAU8EHN2_9VIRU</name>
<accession>A0AAU8EHN2</accession>
<gene>
    <name evidence="1" type="ORF">vBKpn2P2_75</name>
</gene>
<dbReference type="EMBL" id="PP848851">
    <property type="protein sequence ID" value="XCG96923.1"/>
    <property type="molecule type" value="Genomic_DNA"/>
</dbReference>
<sequence>MLLEWKLQSCPLGSETPTLTHLKHVRKVTGKTPSQLAEYEASSVPESLRYIYNYFLDFYNGDKFRYSELLAWQQYAGIELNYREAELIRQICLERKAYEFKRQQAEIEYMRTKKPKR</sequence>
<dbReference type="InterPro" id="IPR056919">
    <property type="entry name" value="Phage_TAC_18"/>
</dbReference>
<proteinExistence type="predicted"/>
<protein>
    <submittedName>
        <fullName evidence="1">Tail chaperonin</fullName>
    </submittedName>
</protein>
<organism evidence="1">
    <name type="scientific">Klebsiella phage vB_Kpn2-P2</name>
    <dbReference type="NCBI Taxonomy" id="3230849"/>
    <lineage>
        <taxon>Viruses</taxon>
    </lineage>
</organism>
<reference evidence="1" key="1">
    <citation type="submission" date="2024-05" db="EMBL/GenBank/DDBJ databases">
        <authorList>
            <person name="Ferriol-Gonzalez C."/>
            <person name="Concha-Eloko R."/>
            <person name="Bernabeu-Gimeno M."/>
            <person name="Fernandez-Cuenca F."/>
            <person name="Canada-Garcia J.E."/>
            <person name="Garcia-Cobos S."/>
            <person name="Sanjuan R."/>
            <person name="Domingo-Calap P."/>
        </authorList>
    </citation>
    <scope>NUCLEOTIDE SEQUENCE</scope>
</reference>
<dbReference type="Pfam" id="PF23812">
    <property type="entry name" value="Phage_TAC_18"/>
    <property type="match status" value="1"/>
</dbReference>